<comment type="caution">
    <text evidence="2">The sequence shown here is derived from an EMBL/GenBank/DDBJ whole genome shotgun (WGS) entry which is preliminary data.</text>
</comment>
<keyword evidence="3" id="KW-1185">Reference proteome</keyword>
<evidence type="ECO:0000313" key="2">
    <source>
        <dbReference type="EMBL" id="CAF4897548.1"/>
    </source>
</evidence>
<proteinExistence type="predicted"/>
<evidence type="ECO:0000256" key="1">
    <source>
        <dbReference type="SAM" id="MobiDB-lite"/>
    </source>
</evidence>
<name>A0A821UZD4_9BILA</name>
<evidence type="ECO:0000313" key="3">
    <source>
        <dbReference type="Proteomes" id="UP000663873"/>
    </source>
</evidence>
<dbReference type="AlphaFoldDB" id="A0A821UZD4"/>
<gene>
    <name evidence="2" type="ORF">UJA718_LOCUS45363</name>
</gene>
<organism evidence="2 3">
    <name type="scientific">Rotaria socialis</name>
    <dbReference type="NCBI Taxonomy" id="392032"/>
    <lineage>
        <taxon>Eukaryota</taxon>
        <taxon>Metazoa</taxon>
        <taxon>Spiralia</taxon>
        <taxon>Gnathifera</taxon>
        <taxon>Rotifera</taxon>
        <taxon>Eurotatoria</taxon>
        <taxon>Bdelloidea</taxon>
        <taxon>Philodinida</taxon>
        <taxon>Philodinidae</taxon>
        <taxon>Rotaria</taxon>
    </lineage>
</organism>
<feature type="non-terminal residue" evidence="2">
    <location>
        <position position="1"/>
    </location>
</feature>
<protein>
    <submittedName>
        <fullName evidence="2">Uncharacterized protein</fullName>
    </submittedName>
</protein>
<reference evidence="2" key="1">
    <citation type="submission" date="2021-02" db="EMBL/GenBank/DDBJ databases">
        <authorList>
            <person name="Nowell W R."/>
        </authorList>
    </citation>
    <scope>NUCLEOTIDE SEQUENCE</scope>
</reference>
<accession>A0A821UZD4</accession>
<sequence>SQQQEKSNSPSCFNSFDETYDLNVARKSIGEQRRDRLTKHMKEFYQDFFEFDKNSNMNSTHDNLNNNDKRKQYSTAL</sequence>
<feature type="region of interest" description="Disordered" evidence="1">
    <location>
        <begin position="53"/>
        <end position="77"/>
    </location>
</feature>
<feature type="compositionally biased region" description="Polar residues" evidence="1">
    <location>
        <begin position="54"/>
        <end position="66"/>
    </location>
</feature>
<dbReference type="Proteomes" id="UP000663873">
    <property type="component" value="Unassembled WGS sequence"/>
</dbReference>
<feature type="non-terminal residue" evidence="2">
    <location>
        <position position="77"/>
    </location>
</feature>
<dbReference type="EMBL" id="CAJOBP010075653">
    <property type="protein sequence ID" value="CAF4897548.1"/>
    <property type="molecule type" value="Genomic_DNA"/>
</dbReference>